<proteinExistence type="inferred from homology"/>
<evidence type="ECO:0000256" key="8">
    <source>
        <dbReference type="RuleBase" id="RU004506"/>
    </source>
</evidence>
<feature type="domain" description="Aminotransferase class V" evidence="9">
    <location>
        <begin position="27"/>
        <end position="403"/>
    </location>
</feature>
<keyword evidence="5 8" id="KW-0663">Pyridoxal phosphate</keyword>
<evidence type="ECO:0000313" key="10">
    <source>
        <dbReference type="EMBL" id="KRO31998.1"/>
    </source>
</evidence>
<dbReference type="PROSITE" id="PS00595">
    <property type="entry name" value="AA_TRANSFER_CLASS_5"/>
    <property type="match status" value="1"/>
</dbReference>
<dbReference type="Proteomes" id="UP000053349">
    <property type="component" value="Unassembled WGS sequence"/>
</dbReference>
<comment type="cofactor">
    <cofactor evidence="1 7">
        <name>pyridoxal 5'-phosphate</name>
        <dbReference type="ChEBI" id="CHEBI:597326"/>
    </cofactor>
</comment>
<evidence type="ECO:0000256" key="3">
    <source>
        <dbReference type="ARBA" id="ARBA00012239"/>
    </source>
</evidence>
<dbReference type="InterPro" id="IPR020578">
    <property type="entry name" value="Aminotrans_V_PyrdxlP_BS"/>
</dbReference>
<dbReference type="InterPro" id="IPR010970">
    <property type="entry name" value="Cys_dSase_SufS"/>
</dbReference>
<evidence type="ECO:0000256" key="5">
    <source>
        <dbReference type="ARBA" id="ARBA00022898"/>
    </source>
</evidence>
<name>A0A0R2P1R9_9ACTN</name>
<dbReference type="GO" id="GO:0030170">
    <property type="term" value="F:pyridoxal phosphate binding"/>
    <property type="evidence" value="ECO:0007669"/>
    <property type="project" value="UniProtKB-UniRule"/>
</dbReference>
<evidence type="ECO:0000313" key="11">
    <source>
        <dbReference type="Proteomes" id="UP000053349"/>
    </source>
</evidence>
<evidence type="ECO:0000256" key="2">
    <source>
        <dbReference type="ARBA" id="ARBA00010447"/>
    </source>
</evidence>
<dbReference type="GO" id="GO:0006534">
    <property type="term" value="P:cysteine metabolic process"/>
    <property type="evidence" value="ECO:0007669"/>
    <property type="project" value="UniProtKB-UniRule"/>
</dbReference>
<evidence type="ECO:0000256" key="1">
    <source>
        <dbReference type="ARBA" id="ARBA00001933"/>
    </source>
</evidence>
<dbReference type="Gene3D" id="3.90.1150.10">
    <property type="entry name" value="Aspartate Aminotransferase, domain 1"/>
    <property type="match status" value="1"/>
</dbReference>
<dbReference type="GO" id="GO:0031071">
    <property type="term" value="F:cysteine desulfurase activity"/>
    <property type="evidence" value="ECO:0007669"/>
    <property type="project" value="UniProtKB-UniRule"/>
</dbReference>
<dbReference type="EMBL" id="LIAW01000158">
    <property type="protein sequence ID" value="KRO31998.1"/>
    <property type="molecule type" value="Genomic_DNA"/>
</dbReference>
<dbReference type="EC" id="2.8.1.7" evidence="3 8"/>
<evidence type="ECO:0000259" key="9">
    <source>
        <dbReference type="Pfam" id="PF00266"/>
    </source>
</evidence>
<comment type="function">
    <text evidence="8">Catalyzes the removal of elemental sulfur and selenium atoms from L-cysteine, L-cystine, L-selenocysteine, and L-selenocystine to produce L-alanine.</text>
</comment>
<dbReference type="AlphaFoldDB" id="A0A0R2P1R9"/>
<dbReference type="SUPFAM" id="SSF53383">
    <property type="entry name" value="PLP-dependent transferases"/>
    <property type="match status" value="1"/>
</dbReference>
<accession>A0A0R2P1R9</accession>
<dbReference type="InterPro" id="IPR015421">
    <property type="entry name" value="PyrdxlP-dep_Trfase_major"/>
</dbReference>
<comment type="caution">
    <text evidence="10">The sequence shown here is derived from an EMBL/GenBank/DDBJ whole genome shotgun (WGS) entry which is preliminary data.</text>
</comment>
<evidence type="ECO:0000256" key="7">
    <source>
        <dbReference type="RuleBase" id="RU004504"/>
    </source>
</evidence>
<dbReference type="Gene3D" id="3.40.640.10">
    <property type="entry name" value="Type I PLP-dependent aspartate aminotransferase-like (Major domain)"/>
    <property type="match status" value="1"/>
</dbReference>
<evidence type="ECO:0000256" key="4">
    <source>
        <dbReference type="ARBA" id="ARBA00022679"/>
    </source>
</evidence>
<dbReference type="PANTHER" id="PTHR43586:SF8">
    <property type="entry name" value="CYSTEINE DESULFURASE 1, CHLOROPLASTIC"/>
    <property type="match status" value="1"/>
</dbReference>
<reference evidence="10 11" key="1">
    <citation type="submission" date="2015-10" db="EMBL/GenBank/DDBJ databases">
        <title>Metagenome-Assembled Genomes uncover a global brackish microbiome.</title>
        <authorList>
            <person name="Hugerth L.W."/>
            <person name="Larsson J."/>
            <person name="Alneberg J."/>
            <person name="Lindh M.V."/>
            <person name="Legrand C."/>
            <person name="Pinhassi J."/>
            <person name="Andersson A.F."/>
        </authorList>
    </citation>
    <scope>NUCLEOTIDE SEQUENCE [LARGE SCALE GENOMIC DNA]</scope>
    <source>
        <strain evidence="10">BACL2 MAG-121001-bin67</strain>
    </source>
</reference>
<dbReference type="NCBIfam" id="TIGR01979">
    <property type="entry name" value="sufS"/>
    <property type="match status" value="1"/>
</dbReference>
<protein>
    <recommendedName>
        <fullName evidence="3 8">Cysteine desulfurase</fullName>
        <ecNumber evidence="3 8">2.8.1.7</ecNumber>
    </recommendedName>
</protein>
<organism evidence="10 11">
    <name type="scientific">Actinobacteria bacterium BACL2 MAG-121001-bin67</name>
    <dbReference type="NCBI Taxonomy" id="1655572"/>
    <lineage>
        <taxon>Bacteria</taxon>
        <taxon>Bacillati</taxon>
        <taxon>Actinomycetota</taxon>
        <taxon>Actinomycetes</taxon>
        <taxon>Actinomycetes incertae sedis</taxon>
        <taxon>ac1 cluster</taxon>
    </lineage>
</organism>
<keyword evidence="4 8" id="KW-0808">Transferase</keyword>
<dbReference type="Pfam" id="PF00266">
    <property type="entry name" value="Aminotran_5"/>
    <property type="match status" value="1"/>
</dbReference>
<dbReference type="InterPro" id="IPR015424">
    <property type="entry name" value="PyrdxlP-dep_Trfase"/>
</dbReference>
<dbReference type="InterPro" id="IPR015422">
    <property type="entry name" value="PyrdxlP-dep_Trfase_small"/>
</dbReference>
<evidence type="ECO:0000256" key="6">
    <source>
        <dbReference type="ARBA" id="ARBA00050776"/>
    </source>
</evidence>
<gene>
    <name evidence="10" type="ORF">ABR64_01955</name>
</gene>
<comment type="catalytic activity">
    <reaction evidence="6 8">
        <text>(sulfur carrier)-H + L-cysteine = (sulfur carrier)-SH + L-alanine</text>
        <dbReference type="Rhea" id="RHEA:43892"/>
        <dbReference type="Rhea" id="RHEA-COMP:14737"/>
        <dbReference type="Rhea" id="RHEA-COMP:14739"/>
        <dbReference type="ChEBI" id="CHEBI:29917"/>
        <dbReference type="ChEBI" id="CHEBI:35235"/>
        <dbReference type="ChEBI" id="CHEBI:57972"/>
        <dbReference type="ChEBI" id="CHEBI:64428"/>
        <dbReference type="EC" id="2.8.1.7"/>
    </reaction>
</comment>
<dbReference type="CDD" id="cd06453">
    <property type="entry name" value="SufS_like"/>
    <property type="match status" value="1"/>
</dbReference>
<comment type="similarity">
    <text evidence="2 8">Belongs to the class-V pyridoxal-phosphate-dependent aminotransferase family. Csd subfamily.</text>
</comment>
<dbReference type="InterPro" id="IPR000192">
    <property type="entry name" value="Aminotrans_V_dom"/>
</dbReference>
<sequence length="417" mass="45650">MSKLNLSAIRADFPILKREIRGNNRLIYLDSGATSQKPNSVMAAERDFYENHNAAVHRGAHQLAEEATELYEGARAKIASFINADIDEVIFTKSATESINAIAYSLGNARTGSKFHIKPGDRIVVSEMEHHANLIPWQELSARTGAELVWFKVSDNGRLDLSNMDELINERTKVVALTHQSNVLGTIVPLDQVTAKAHSVGALFVLDACQSVPHYKVDVKALNVDFIAFSGHKMLGPTGVGILWGRKNLLDEMPPFLTGGSMIETVTMESATYLGAPKRFEAGVPNMAQAIGLGAAVDYLNAIGLDEIHAHEVELTKAALDGLQSIKGLSVIGPKDLEMRGGVVSFAVEGVHPHDLGQALDQYGIAVRTGHHCAWPLMRRFKTVATTRASFYLYNDFDEIDALVDGVERARKYFESR</sequence>
<dbReference type="PANTHER" id="PTHR43586">
    <property type="entry name" value="CYSTEINE DESULFURASE"/>
    <property type="match status" value="1"/>
</dbReference>